<dbReference type="PANTHER" id="PTHR37984:SF13">
    <property type="entry name" value="RIBONUCLEASE H"/>
    <property type="match status" value="1"/>
</dbReference>
<accession>A0A1X7V863</accession>
<name>A0A1X7V863_AMPQE</name>
<dbReference type="AlphaFoldDB" id="A0A1X7V863"/>
<dbReference type="InterPro" id="IPR043502">
    <property type="entry name" value="DNA/RNA_pol_sf"/>
</dbReference>
<proteinExistence type="predicted"/>
<evidence type="ECO:0008006" key="2">
    <source>
        <dbReference type="Google" id="ProtNLM"/>
    </source>
</evidence>
<dbReference type="PANTHER" id="PTHR37984">
    <property type="entry name" value="PROTEIN CBG26694"/>
    <property type="match status" value="1"/>
</dbReference>
<dbReference type="EnsemblMetazoa" id="Aqu2.1.35697_001">
    <property type="protein sequence ID" value="Aqu2.1.35697_001"/>
    <property type="gene ID" value="Aqu2.1.35697"/>
</dbReference>
<dbReference type="InParanoid" id="A0A1X7V863"/>
<sequence length="84" mass="9518">MVNFKATLALKPIEKRKIFRQRAVPFPLQDNIEAELAQLEEAKIITIVCHSVWAAPIVAVTVKDDKLRLCGEYKETINTILVVD</sequence>
<protein>
    <recommendedName>
        <fullName evidence="2">Reverse transcriptase domain-containing protein</fullName>
    </recommendedName>
</protein>
<organism evidence="1">
    <name type="scientific">Amphimedon queenslandica</name>
    <name type="common">Sponge</name>
    <dbReference type="NCBI Taxonomy" id="400682"/>
    <lineage>
        <taxon>Eukaryota</taxon>
        <taxon>Metazoa</taxon>
        <taxon>Porifera</taxon>
        <taxon>Demospongiae</taxon>
        <taxon>Heteroscleromorpha</taxon>
        <taxon>Haplosclerida</taxon>
        <taxon>Niphatidae</taxon>
        <taxon>Amphimedon</taxon>
    </lineage>
</organism>
<dbReference type="Gene3D" id="3.10.10.10">
    <property type="entry name" value="HIV Type 1 Reverse Transcriptase, subunit A, domain 1"/>
    <property type="match status" value="1"/>
</dbReference>
<reference evidence="1" key="1">
    <citation type="submission" date="2017-05" db="UniProtKB">
        <authorList>
            <consortium name="EnsemblMetazoa"/>
        </authorList>
    </citation>
    <scope>IDENTIFICATION</scope>
</reference>
<dbReference type="SUPFAM" id="SSF56672">
    <property type="entry name" value="DNA/RNA polymerases"/>
    <property type="match status" value="1"/>
</dbReference>
<dbReference type="InterPro" id="IPR050951">
    <property type="entry name" value="Retrovirus_Pol_polyprotein"/>
</dbReference>
<evidence type="ECO:0000313" key="1">
    <source>
        <dbReference type="EnsemblMetazoa" id="Aqu2.1.35697_001"/>
    </source>
</evidence>